<feature type="transmembrane region" description="Helical" evidence="1">
    <location>
        <begin position="485"/>
        <end position="510"/>
    </location>
</feature>
<feature type="transmembrane region" description="Helical" evidence="1">
    <location>
        <begin position="393"/>
        <end position="419"/>
    </location>
</feature>
<dbReference type="EMBL" id="NQNY01000005">
    <property type="protein sequence ID" value="PAK21416.1"/>
    <property type="molecule type" value="Genomic_DNA"/>
</dbReference>
<dbReference type="RefSeq" id="WP_095334722.1">
    <property type="nucleotide sequence ID" value="NZ_NQNY01000005.1"/>
</dbReference>
<feature type="transmembrane region" description="Helical" evidence="1">
    <location>
        <begin position="38"/>
        <end position="59"/>
    </location>
</feature>
<comment type="caution">
    <text evidence="2">The sequence shown here is derived from an EMBL/GenBank/DDBJ whole genome shotgun (WGS) entry which is preliminary data.</text>
</comment>
<reference evidence="3" key="1">
    <citation type="submission" date="2017-08" db="EMBL/GenBank/DDBJ databases">
        <authorList>
            <person name="Alvarez-Ponce D."/>
            <person name="Weitzman C.L."/>
            <person name="Tillett R.L."/>
            <person name="Sandmeier F.C."/>
            <person name="Tracy C.R."/>
        </authorList>
    </citation>
    <scope>NUCLEOTIDE SEQUENCE [LARGE SCALE GENOMIC DNA]</scope>
    <source>
        <strain evidence="3">723</strain>
    </source>
</reference>
<protein>
    <recommendedName>
        <fullName evidence="4">Transmembrane protein</fullName>
    </recommendedName>
</protein>
<feature type="transmembrane region" description="Helical" evidence="1">
    <location>
        <begin position="179"/>
        <end position="197"/>
    </location>
</feature>
<evidence type="ECO:0000313" key="3">
    <source>
        <dbReference type="Proteomes" id="UP000216943"/>
    </source>
</evidence>
<dbReference type="OrthoDB" id="9904634at2"/>
<dbReference type="Proteomes" id="UP000216943">
    <property type="component" value="Unassembled WGS sequence"/>
</dbReference>
<feature type="transmembrane region" description="Helical" evidence="1">
    <location>
        <begin position="79"/>
        <end position="99"/>
    </location>
</feature>
<evidence type="ECO:0000256" key="1">
    <source>
        <dbReference type="SAM" id="Phobius"/>
    </source>
</evidence>
<keyword evidence="1" id="KW-0472">Membrane</keyword>
<feature type="transmembrane region" description="Helical" evidence="1">
    <location>
        <begin position="119"/>
        <end position="142"/>
    </location>
</feature>
<name>A0A269TK18_9BACT</name>
<keyword evidence="1" id="KW-1133">Transmembrane helix</keyword>
<proteinExistence type="predicted"/>
<organism evidence="2 3">
    <name type="scientific">Mycoplasmopsis agassizii</name>
    <dbReference type="NCBI Taxonomy" id="33922"/>
    <lineage>
        <taxon>Bacteria</taxon>
        <taxon>Bacillati</taxon>
        <taxon>Mycoplasmatota</taxon>
        <taxon>Mycoplasmoidales</taxon>
        <taxon>Metamycoplasmataceae</taxon>
        <taxon>Mycoplasmopsis</taxon>
    </lineage>
</organism>
<accession>A0A269TK18</accession>
<sequence length="562" mass="63841">MARWDDIRDGKNSIFLQKVDIKAINSANLYKWQNIFRYLTYGFLAIFIFVSFFVISNGVSNILGNLNIGGETSESAMQSIWTSVAAILNTSLAFSFLMYATYTANRRIFSEHRRFESYIIWFLVYIFFGSAVYVIPLIVPWLNESGLSQVQSITVQFNNNTQIEGDVAITILKFLSIHWVKYPLLVLFIIEFAHTIYSYKKLLEVDPGKRKYWKSKIVSTFLAIVYLAIFVLSTIGDTATFVRRVANFVLWFIPVGTITQAAVTTSIIRIIFLLIVLIILLIPAVYTLIQKVTIHQTTSASASLGFAYTVLYFFASTINFAIKFDQRAGFADNINTNNYIFLGIALSCSVLFTVFFFSNRRTRFSSLFTFITISFIVFMIANINLIFNSVYGWATAFSGINIFMSSVIILPLLLFALFAKRQLVRQGKANRWFYFMFNVTLGLFTSVLAFLPFFASIDQAISTSDISASTIVGVIANFIFNTLNIWVLIYILLAVFASISFLIILIKLFVSIGLMKSKVYANNLNYIEKLKQDVLANESKNKKTRFKINGKDKNKVLAKGQV</sequence>
<feature type="transmembrane region" description="Helical" evidence="1">
    <location>
        <begin position="338"/>
        <end position="357"/>
    </location>
</feature>
<dbReference type="AlphaFoldDB" id="A0A269TK18"/>
<feature type="transmembrane region" description="Helical" evidence="1">
    <location>
        <begin position="217"/>
        <end position="235"/>
    </location>
</feature>
<evidence type="ECO:0000313" key="2">
    <source>
        <dbReference type="EMBL" id="PAK21416.1"/>
    </source>
</evidence>
<feature type="transmembrane region" description="Helical" evidence="1">
    <location>
        <begin position="267"/>
        <end position="289"/>
    </location>
</feature>
<feature type="transmembrane region" description="Helical" evidence="1">
    <location>
        <begin position="301"/>
        <end position="322"/>
    </location>
</feature>
<feature type="transmembrane region" description="Helical" evidence="1">
    <location>
        <begin position="364"/>
        <end position="387"/>
    </location>
</feature>
<feature type="transmembrane region" description="Helical" evidence="1">
    <location>
        <begin position="431"/>
        <end position="455"/>
    </location>
</feature>
<gene>
    <name evidence="2" type="ORF">CJJ23_02080</name>
</gene>
<keyword evidence="1" id="KW-0812">Transmembrane</keyword>
<evidence type="ECO:0008006" key="4">
    <source>
        <dbReference type="Google" id="ProtNLM"/>
    </source>
</evidence>